<comment type="caution">
    <text evidence="2">The sequence shown here is derived from an EMBL/GenBank/DDBJ whole genome shotgun (WGS) entry which is preliminary data.</text>
</comment>
<dbReference type="Proteomes" id="UP001153328">
    <property type="component" value="Unassembled WGS sequence"/>
</dbReference>
<dbReference type="Gene3D" id="3.90.1200.10">
    <property type="match status" value="1"/>
</dbReference>
<accession>A0A9W4E7T2</accession>
<dbReference type="AlphaFoldDB" id="A0A9W4E7T2"/>
<name>A0A9W4E7T2_9ACTN</name>
<evidence type="ECO:0000313" key="2">
    <source>
        <dbReference type="EMBL" id="CAG7634709.1"/>
    </source>
</evidence>
<gene>
    <name evidence="2" type="ORF">SBRY_21103</name>
</gene>
<organism evidence="2 3">
    <name type="scientific">Actinacidiphila bryophytorum</name>
    <dbReference type="NCBI Taxonomy" id="1436133"/>
    <lineage>
        <taxon>Bacteria</taxon>
        <taxon>Bacillati</taxon>
        <taxon>Actinomycetota</taxon>
        <taxon>Actinomycetes</taxon>
        <taxon>Kitasatosporales</taxon>
        <taxon>Streptomycetaceae</taxon>
        <taxon>Actinacidiphila</taxon>
    </lineage>
</organism>
<dbReference type="EMBL" id="CAJVAX010000012">
    <property type="protein sequence ID" value="CAG7634709.1"/>
    <property type="molecule type" value="Genomic_DNA"/>
</dbReference>
<evidence type="ECO:0000259" key="1">
    <source>
        <dbReference type="Pfam" id="PF01636"/>
    </source>
</evidence>
<feature type="domain" description="Aminoglycoside phosphotransferase" evidence="1">
    <location>
        <begin position="48"/>
        <end position="257"/>
    </location>
</feature>
<reference evidence="2" key="1">
    <citation type="submission" date="2021-06" db="EMBL/GenBank/DDBJ databases">
        <authorList>
            <person name="Arsene-Ploetze F."/>
        </authorList>
    </citation>
    <scope>NUCLEOTIDE SEQUENCE</scope>
    <source>
        <strain evidence="2">SBRY1</strain>
    </source>
</reference>
<dbReference type="SUPFAM" id="SSF56112">
    <property type="entry name" value="Protein kinase-like (PK-like)"/>
    <property type="match status" value="1"/>
</dbReference>
<sequence length="306" mass="33825">MASDSDLGSGAQFTSAAAARVMASACRAAGLDASGAAPIRLGENALYRLAAAPVVVRVARGPAFLPSARREVAVSRWLADEGFPAVRVVEDIEQPLMVEEHPVTFWHLIEDAGRPATYGELGSVLRELHSLTPPANLGLPPFDAFGRADRRIEMAEGISDDDRVFLRKRRRELADLLAGLAFDSGTGPVHGDAHTDNLMVDRDGRLHLIDLENFCLDRSEWDLVVSAHEYDRLGWVSADEYSAFVRGYGRDLREWSGFRVLSAVQEFKMTTWLMQNIAEGPHIAAEVRNRLTSLRDDEAPRSWEPY</sequence>
<evidence type="ECO:0000313" key="3">
    <source>
        <dbReference type="Proteomes" id="UP001153328"/>
    </source>
</evidence>
<dbReference type="InterPro" id="IPR002575">
    <property type="entry name" value="Aminoglycoside_PTrfase"/>
</dbReference>
<dbReference type="RefSeq" id="WP_205044077.1">
    <property type="nucleotide sequence ID" value="NZ_CAJVAX010000012.1"/>
</dbReference>
<dbReference type="InterPro" id="IPR011009">
    <property type="entry name" value="Kinase-like_dom_sf"/>
</dbReference>
<protein>
    <submittedName>
        <fullName evidence="2">Aminoglycoside phosphotransferase family protein</fullName>
    </submittedName>
</protein>
<proteinExistence type="predicted"/>
<keyword evidence="3" id="KW-1185">Reference proteome</keyword>
<dbReference type="Pfam" id="PF01636">
    <property type="entry name" value="APH"/>
    <property type="match status" value="1"/>
</dbReference>